<sequence>MDAEEPFSSRRVLEQVGTGPGLRLEEVSHAYGWLARHLPTRPGPCGR</sequence>
<evidence type="ECO:0000313" key="1">
    <source>
        <dbReference type="EMBL" id="EEH65402.1"/>
    </source>
</evidence>
<comment type="caution">
    <text evidence="1">The sequence shown here is derived from an EMBL/GenBank/DDBJ whole genome shotgun (WGS) entry which is preliminary data.</text>
</comment>
<dbReference type="STRING" id="103621.GCA_001067145_00896"/>
<gene>
    <name evidence="1" type="ORF">HMPREF0058_1736</name>
</gene>
<name>C0W792_9ACTO</name>
<dbReference type="EMBL" id="ACFH01000117">
    <property type="protein sequence ID" value="EEH65402.1"/>
    <property type="molecule type" value="Genomic_DNA"/>
</dbReference>
<dbReference type="AlphaFoldDB" id="C0W792"/>
<proteinExistence type="predicted"/>
<dbReference type="Proteomes" id="UP000004778">
    <property type="component" value="Unassembled WGS sequence"/>
</dbReference>
<accession>C0W792</accession>
<organism evidence="1 2">
    <name type="scientific">Actinomyces urogenitalis DSM 15434</name>
    <dbReference type="NCBI Taxonomy" id="525246"/>
    <lineage>
        <taxon>Bacteria</taxon>
        <taxon>Bacillati</taxon>
        <taxon>Actinomycetota</taxon>
        <taxon>Actinomycetes</taxon>
        <taxon>Actinomycetales</taxon>
        <taxon>Actinomycetaceae</taxon>
        <taxon>Actinomyces</taxon>
    </lineage>
</organism>
<evidence type="ECO:0000313" key="2">
    <source>
        <dbReference type="Proteomes" id="UP000004778"/>
    </source>
</evidence>
<dbReference type="HOGENOM" id="CLU_3163710_0_0_11"/>
<keyword evidence="2" id="KW-1185">Reference proteome</keyword>
<reference evidence="1 2" key="1">
    <citation type="submission" date="2009-01" db="EMBL/GenBank/DDBJ databases">
        <authorList>
            <person name="Qin X."/>
            <person name="Bachman B."/>
            <person name="Battles P."/>
            <person name="Bell A."/>
            <person name="Bess C."/>
            <person name="Bickham C."/>
            <person name="Chaboub L."/>
            <person name="Chen D."/>
            <person name="Coyle M."/>
            <person name="Deiros D.R."/>
            <person name="Dinh H."/>
            <person name="Forbes L."/>
            <person name="Fowler G."/>
            <person name="Francisco L."/>
            <person name="Fu Q."/>
            <person name="Gubbala S."/>
            <person name="Hale W."/>
            <person name="Han Y."/>
            <person name="Hemphill L."/>
            <person name="Highlander S.K."/>
            <person name="Hirani K."/>
            <person name="Hogues M."/>
            <person name="Jackson L."/>
            <person name="Jakkamsetti A."/>
            <person name="Javaid M."/>
            <person name="Jiang H."/>
            <person name="Korchina V."/>
            <person name="Kovar C."/>
            <person name="Lara F."/>
            <person name="Lee S."/>
            <person name="Mata R."/>
            <person name="Mathew T."/>
            <person name="Moen C."/>
            <person name="Morales K."/>
            <person name="Munidasa M."/>
            <person name="Nazareth L."/>
            <person name="Ngo R."/>
            <person name="Nguyen L."/>
            <person name="Okwuonu G."/>
            <person name="Ongeri F."/>
            <person name="Patil S."/>
            <person name="Petrosino J."/>
            <person name="Pham C."/>
            <person name="Pham P."/>
            <person name="Pu L.-L."/>
            <person name="Puazo M."/>
            <person name="Raj R."/>
            <person name="Reid J."/>
            <person name="Rouhana J."/>
            <person name="Saada N."/>
            <person name="Shang Y."/>
            <person name="Simmons D."/>
            <person name="Thornton R."/>
            <person name="Warren J."/>
            <person name="Weissenberger G."/>
            <person name="Zhang J."/>
            <person name="Zhang L."/>
            <person name="Zhou C."/>
            <person name="Zhu D."/>
            <person name="Muzny D."/>
            <person name="Worley K."/>
            <person name="Gibbs R."/>
        </authorList>
    </citation>
    <scope>NUCLEOTIDE SEQUENCE [LARGE SCALE GENOMIC DNA]</scope>
    <source>
        <strain evidence="1 2">DSM 15434</strain>
    </source>
</reference>
<protein>
    <submittedName>
        <fullName evidence="1">Uncharacterized protein</fullName>
    </submittedName>
</protein>